<sequence>MMRAQETAFVHFYGFPKDDAPLRKMVSLKGSPTYGLTKWLFRSLKFLTADSDTRVRSSTQFLEKLKEVSLLQSDSMVSFDVTSLFTSIPQDLAVESVELLLRSKYSETENR</sequence>
<evidence type="ECO:0000313" key="1">
    <source>
        <dbReference type="EMBL" id="VDN11540.1"/>
    </source>
</evidence>
<gene>
    <name evidence="1" type="ORF">DILT_LOCUS7371</name>
</gene>
<dbReference type="PANTHER" id="PTHR21301">
    <property type="entry name" value="REVERSE TRANSCRIPTASE"/>
    <property type="match status" value="1"/>
</dbReference>
<evidence type="ECO:0008006" key="3">
    <source>
        <dbReference type="Google" id="ProtNLM"/>
    </source>
</evidence>
<dbReference type="Proteomes" id="UP000281553">
    <property type="component" value="Unassembled WGS sequence"/>
</dbReference>
<dbReference type="AlphaFoldDB" id="A0A3P7LDX4"/>
<name>A0A3P7LDX4_DIBLA</name>
<accession>A0A3P7LDX4</accession>
<dbReference type="OrthoDB" id="10029313at2759"/>
<protein>
    <recommendedName>
        <fullName evidence="3">Reverse transcriptase domain-containing protein</fullName>
    </recommendedName>
</protein>
<keyword evidence="2" id="KW-1185">Reference proteome</keyword>
<dbReference type="EMBL" id="UYRU01051677">
    <property type="protein sequence ID" value="VDN11540.1"/>
    <property type="molecule type" value="Genomic_DNA"/>
</dbReference>
<dbReference type="PANTHER" id="PTHR21301:SF10">
    <property type="entry name" value="REVERSE TRANSCRIPTASE DOMAIN-CONTAINING PROTEIN"/>
    <property type="match status" value="1"/>
</dbReference>
<proteinExistence type="predicted"/>
<organism evidence="1 2">
    <name type="scientific">Dibothriocephalus latus</name>
    <name type="common">Fish tapeworm</name>
    <name type="synonym">Diphyllobothrium latum</name>
    <dbReference type="NCBI Taxonomy" id="60516"/>
    <lineage>
        <taxon>Eukaryota</taxon>
        <taxon>Metazoa</taxon>
        <taxon>Spiralia</taxon>
        <taxon>Lophotrochozoa</taxon>
        <taxon>Platyhelminthes</taxon>
        <taxon>Cestoda</taxon>
        <taxon>Eucestoda</taxon>
        <taxon>Diphyllobothriidea</taxon>
        <taxon>Diphyllobothriidae</taxon>
        <taxon>Dibothriocephalus</taxon>
    </lineage>
</organism>
<evidence type="ECO:0000313" key="2">
    <source>
        <dbReference type="Proteomes" id="UP000281553"/>
    </source>
</evidence>
<reference evidence="1 2" key="1">
    <citation type="submission" date="2018-11" db="EMBL/GenBank/DDBJ databases">
        <authorList>
            <consortium name="Pathogen Informatics"/>
        </authorList>
    </citation>
    <scope>NUCLEOTIDE SEQUENCE [LARGE SCALE GENOMIC DNA]</scope>
</reference>